<name>A0A1Z4GCM5_9CYAN</name>
<reference evidence="1 2" key="1">
    <citation type="submission" date="2017-06" db="EMBL/GenBank/DDBJ databases">
        <title>Genome sequencing of cyanobaciteial culture collection at National Institute for Environmental Studies (NIES).</title>
        <authorList>
            <person name="Hirose Y."/>
            <person name="Shimura Y."/>
            <person name="Fujisawa T."/>
            <person name="Nakamura Y."/>
            <person name="Kawachi M."/>
        </authorList>
    </citation>
    <scope>NUCLEOTIDE SEQUENCE [LARGE SCALE GENOMIC DNA]</scope>
    <source>
        <strain evidence="1 2">NIES-21</strain>
    </source>
</reference>
<dbReference type="Proteomes" id="UP000218287">
    <property type="component" value="Chromosome"/>
</dbReference>
<evidence type="ECO:0000313" key="1">
    <source>
        <dbReference type="EMBL" id="BAY15229.1"/>
    </source>
</evidence>
<evidence type="ECO:0000313" key="2">
    <source>
        <dbReference type="Proteomes" id="UP000218287"/>
    </source>
</evidence>
<dbReference type="EMBL" id="AP018174">
    <property type="protein sequence ID" value="BAY15229.1"/>
    <property type="molecule type" value="Genomic_DNA"/>
</dbReference>
<gene>
    <name evidence="1" type="ORF">NIES21_10440</name>
</gene>
<dbReference type="Gene3D" id="3.30.460.40">
    <property type="match status" value="1"/>
</dbReference>
<proteinExistence type="predicted"/>
<sequence>MLKTIHLQQNTLTPEIELLICCSRTYLDEKSSITIQTLLQQAQINWQYLIEIAAYHKVLSLLFINLSKIDSQSIPSNIFSSLQKYYYINTQNSLLMAIKLLNILNIFAEYDIPVIPFKGPILAITAYGDISRRSFGDLDLLVHREDFIKTKQLLMDKGFEPYADSSEQEAAYLKSLNILDQEAYLRSHWELHLINRQEQVTLDVHQGVLSKKFSVPYSSEWIWEDTKLISFTGKQILSFSAENLIIILCSQGGKDCWLWLNRICDLAEVLRTYADVNWEKIWQLAIKLKMTRMLLLGLSLAHHVLDAQLPEFILQKIEGNSLVKNLTLEIIIQLTCNLPNTAPQSQLKSILFHLKLIENPWDKITYCYEQIMVPTIADKSFIRLPKALSFLYYFVRPVRMIFFNQNIK</sequence>
<dbReference type="Pfam" id="PF14907">
    <property type="entry name" value="NTP_transf_5"/>
    <property type="match status" value="1"/>
</dbReference>
<protein>
    <recommendedName>
        <fullName evidence="3">Nucleotidyltransferase family protein</fullName>
    </recommendedName>
</protein>
<dbReference type="InterPro" id="IPR039498">
    <property type="entry name" value="NTP_transf_5"/>
</dbReference>
<keyword evidence="2" id="KW-1185">Reference proteome</keyword>
<dbReference type="AlphaFoldDB" id="A0A1Z4GCM5"/>
<evidence type="ECO:0008006" key="3">
    <source>
        <dbReference type="Google" id="ProtNLM"/>
    </source>
</evidence>
<organism evidence="1 2">
    <name type="scientific">Anabaenopsis circularis NIES-21</name>
    <dbReference type="NCBI Taxonomy" id="1085406"/>
    <lineage>
        <taxon>Bacteria</taxon>
        <taxon>Bacillati</taxon>
        <taxon>Cyanobacteriota</taxon>
        <taxon>Cyanophyceae</taxon>
        <taxon>Nostocales</taxon>
        <taxon>Nodulariaceae</taxon>
        <taxon>Anabaenopsis</taxon>
    </lineage>
</organism>
<accession>A0A1Z4GCM5</accession>